<dbReference type="RefSeq" id="WP_203889301.1">
    <property type="nucleotide sequence ID" value="NZ_BOOH01000010.1"/>
</dbReference>
<dbReference type="Pfam" id="PF13714">
    <property type="entry name" value="PEP_mutase"/>
    <property type="match status" value="1"/>
</dbReference>
<dbReference type="Gene3D" id="3.20.20.60">
    <property type="entry name" value="Phosphoenolpyruvate-binding domains"/>
    <property type="match status" value="1"/>
</dbReference>
<dbReference type="EMBL" id="BOOH01000010">
    <property type="protein sequence ID" value="GIH74569.1"/>
    <property type="molecule type" value="Genomic_DNA"/>
</dbReference>
<sequence>MTTLRDKAVLFDSLHRGEEALLLANAWDVASARLIEEAGAKAIATTSAGVAWSLGSPDGDRLDRDRALDLVARIAAAVDVPVTADIESGFGDTPEGVAETVRGVLEAGAVGVNIEDTLRGEELSLRPVEEQTARIAAARRAADAMGIPLYLNARVDVYLSRIGDPGTRLQTTLDRAAAYLGAGADGVFVPGVTDPATVSSLAKGIGAPLNVLAGPGAPAVGELAALGAARISVGASIAVAAYAVARRAARELFGTGTYEALAGDLGFMEINALLRNRA</sequence>
<protein>
    <submittedName>
        <fullName evidence="1">2-methylisocitrate lyase</fullName>
    </submittedName>
</protein>
<evidence type="ECO:0000313" key="2">
    <source>
        <dbReference type="Proteomes" id="UP000616724"/>
    </source>
</evidence>
<gene>
    <name evidence="1" type="primary">prpB_1</name>
    <name evidence="1" type="ORF">Plo01_09980</name>
</gene>
<dbReference type="SUPFAM" id="SSF51621">
    <property type="entry name" value="Phosphoenolpyruvate/pyruvate domain"/>
    <property type="match status" value="1"/>
</dbReference>
<dbReference type="PANTHER" id="PTHR42905">
    <property type="entry name" value="PHOSPHOENOLPYRUVATE CARBOXYLASE"/>
    <property type="match status" value="1"/>
</dbReference>
<organism evidence="1 2">
    <name type="scientific">Planobispora longispora</name>
    <dbReference type="NCBI Taxonomy" id="28887"/>
    <lineage>
        <taxon>Bacteria</taxon>
        <taxon>Bacillati</taxon>
        <taxon>Actinomycetota</taxon>
        <taxon>Actinomycetes</taxon>
        <taxon>Streptosporangiales</taxon>
        <taxon>Streptosporangiaceae</taxon>
        <taxon>Planobispora</taxon>
    </lineage>
</organism>
<dbReference type="Proteomes" id="UP000616724">
    <property type="component" value="Unassembled WGS sequence"/>
</dbReference>
<proteinExistence type="predicted"/>
<name>A0A8J3W2P7_9ACTN</name>
<dbReference type="InterPro" id="IPR015813">
    <property type="entry name" value="Pyrv/PenolPyrv_kinase-like_dom"/>
</dbReference>
<dbReference type="GO" id="GO:0016829">
    <property type="term" value="F:lyase activity"/>
    <property type="evidence" value="ECO:0007669"/>
    <property type="project" value="UniProtKB-KW"/>
</dbReference>
<reference evidence="1 2" key="1">
    <citation type="submission" date="2021-01" db="EMBL/GenBank/DDBJ databases">
        <title>Whole genome shotgun sequence of Planobispora longispora NBRC 13918.</title>
        <authorList>
            <person name="Komaki H."/>
            <person name="Tamura T."/>
        </authorList>
    </citation>
    <scope>NUCLEOTIDE SEQUENCE [LARGE SCALE GENOMIC DNA]</scope>
    <source>
        <strain evidence="1 2">NBRC 13918</strain>
    </source>
</reference>
<dbReference type="InterPro" id="IPR039556">
    <property type="entry name" value="ICL/PEPM"/>
</dbReference>
<dbReference type="AlphaFoldDB" id="A0A8J3W2P7"/>
<dbReference type="PANTHER" id="PTHR42905:SF16">
    <property type="entry name" value="CARBOXYPHOSPHONOENOLPYRUVATE PHOSPHONOMUTASE-LIKE PROTEIN (AFU_ORTHOLOGUE AFUA_5G07230)"/>
    <property type="match status" value="1"/>
</dbReference>
<accession>A0A8J3W2P7</accession>
<dbReference type="CDD" id="cd00377">
    <property type="entry name" value="ICL_PEPM"/>
    <property type="match status" value="1"/>
</dbReference>
<keyword evidence="2" id="KW-1185">Reference proteome</keyword>
<keyword evidence="1" id="KW-0456">Lyase</keyword>
<comment type="caution">
    <text evidence="1">The sequence shown here is derived from an EMBL/GenBank/DDBJ whole genome shotgun (WGS) entry which is preliminary data.</text>
</comment>
<evidence type="ECO:0000313" key="1">
    <source>
        <dbReference type="EMBL" id="GIH74569.1"/>
    </source>
</evidence>
<dbReference type="InterPro" id="IPR040442">
    <property type="entry name" value="Pyrv_kinase-like_dom_sf"/>
</dbReference>